<dbReference type="NCBIfam" id="NF001371">
    <property type="entry name" value="PRK00278.1-3"/>
    <property type="match status" value="1"/>
</dbReference>
<dbReference type="GO" id="GO:0000162">
    <property type="term" value="P:L-tryptophan biosynthetic process"/>
    <property type="evidence" value="ECO:0007669"/>
    <property type="project" value="UniProtKB-UniRule"/>
</dbReference>
<dbReference type="InterPro" id="IPR001468">
    <property type="entry name" value="Indole-3-GlycerolPSynthase_CS"/>
</dbReference>
<evidence type="ECO:0000259" key="11">
    <source>
        <dbReference type="Pfam" id="PF00218"/>
    </source>
</evidence>
<dbReference type="GO" id="GO:0004640">
    <property type="term" value="F:phosphoribosylanthranilate isomerase activity"/>
    <property type="evidence" value="ECO:0007669"/>
    <property type="project" value="TreeGrafter"/>
</dbReference>
<keyword evidence="7 9" id="KW-0057">Aromatic amino acid biosynthesis</keyword>
<evidence type="ECO:0000256" key="1">
    <source>
        <dbReference type="ARBA" id="ARBA00001633"/>
    </source>
</evidence>
<accession>A0A366EDQ8</accession>
<evidence type="ECO:0000256" key="8">
    <source>
        <dbReference type="ARBA" id="ARBA00023239"/>
    </source>
</evidence>
<evidence type="ECO:0000313" key="12">
    <source>
        <dbReference type="EMBL" id="RBP00448.1"/>
    </source>
</evidence>
<dbReference type="NCBIfam" id="NF001377">
    <property type="entry name" value="PRK00278.2-4"/>
    <property type="match status" value="1"/>
</dbReference>
<dbReference type="PROSITE" id="PS00614">
    <property type="entry name" value="IGPS"/>
    <property type="match status" value="1"/>
</dbReference>
<dbReference type="PANTHER" id="PTHR22854">
    <property type="entry name" value="TRYPTOPHAN BIOSYNTHESIS PROTEIN"/>
    <property type="match status" value="1"/>
</dbReference>
<dbReference type="OrthoDB" id="9804217at2"/>
<protein>
    <recommendedName>
        <fullName evidence="9">Indole-3-glycerol phosphate synthase</fullName>
        <shortName evidence="9">IGPS</shortName>
        <ecNumber evidence="9">4.1.1.48</ecNumber>
    </recommendedName>
</protein>
<evidence type="ECO:0000256" key="2">
    <source>
        <dbReference type="ARBA" id="ARBA00004696"/>
    </source>
</evidence>
<dbReference type="HAMAP" id="MF_00134_B">
    <property type="entry name" value="IGPS_B"/>
    <property type="match status" value="1"/>
</dbReference>
<evidence type="ECO:0000256" key="9">
    <source>
        <dbReference type="HAMAP-Rule" id="MF_00134"/>
    </source>
</evidence>
<dbReference type="EMBL" id="QNRI01000002">
    <property type="protein sequence ID" value="RBP00448.1"/>
    <property type="molecule type" value="Genomic_DNA"/>
</dbReference>
<sequence>MTILEEILEEKAKEVAKLKKSYDSIKTNKLPYNRSLYQTFMTSDYMNIIAEIKRASPSKGMINPDVIPSSQALDYQKYGAGAISVLTDEPFFKGSMEDLIAVKKQVAIPILNKDFIIDEIQIDRARDAGADVVLLIAAALSPERLQILFDYATNKGLEVLFEVHNQAELAIAQTIGASIIGINNRDLKTFQVDLAITEQLAAQIDTSHTLVISESGMRTREDVERVKRAGVKGILVGETMMRSPTLDKTFEQLRVKL</sequence>
<evidence type="ECO:0000256" key="6">
    <source>
        <dbReference type="ARBA" id="ARBA00022822"/>
    </source>
</evidence>
<comment type="pathway">
    <text evidence="2 9">Amino-acid biosynthesis; L-tryptophan biosynthesis; L-tryptophan from chorismate: step 4/5.</text>
</comment>
<comment type="catalytic activity">
    <reaction evidence="1 9">
        <text>1-(2-carboxyphenylamino)-1-deoxy-D-ribulose 5-phosphate + H(+) = (1S,2R)-1-C-(indol-3-yl)glycerol 3-phosphate + CO2 + H2O</text>
        <dbReference type="Rhea" id="RHEA:23476"/>
        <dbReference type="ChEBI" id="CHEBI:15377"/>
        <dbReference type="ChEBI" id="CHEBI:15378"/>
        <dbReference type="ChEBI" id="CHEBI:16526"/>
        <dbReference type="ChEBI" id="CHEBI:58613"/>
        <dbReference type="ChEBI" id="CHEBI:58866"/>
        <dbReference type="EC" id="4.1.1.48"/>
    </reaction>
</comment>
<dbReference type="InterPro" id="IPR013785">
    <property type="entry name" value="Aldolase_TIM"/>
</dbReference>
<dbReference type="EC" id="4.1.1.48" evidence="9"/>
<feature type="coiled-coil region" evidence="10">
    <location>
        <begin position="1"/>
        <end position="28"/>
    </location>
</feature>
<evidence type="ECO:0000256" key="5">
    <source>
        <dbReference type="ARBA" id="ARBA00022793"/>
    </source>
</evidence>
<dbReference type="HAMAP" id="MF_00134_A">
    <property type="entry name" value="IGPS_A"/>
    <property type="match status" value="1"/>
</dbReference>
<evidence type="ECO:0000313" key="13">
    <source>
        <dbReference type="Proteomes" id="UP000252254"/>
    </source>
</evidence>
<keyword evidence="5 9" id="KW-0210">Decarboxylase</keyword>
<dbReference type="InterPro" id="IPR011060">
    <property type="entry name" value="RibuloseP-bd_barrel"/>
</dbReference>
<dbReference type="InterPro" id="IPR045186">
    <property type="entry name" value="Indole-3-glycerol_P_synth"/>
</dbReference>
<dbReference type="GO" id="GO:0004425">
    <property type="term" value="F:indole-3-glycerol-phosphate synthase activity"/>
    <property type="evidence" value="ECO:0007669"/>
    <property type="project" value="UniProtKB-UniRule"/>
</dbReference>
<keyword evidence="10" id="KW-0175">Coiled coil</keyword>
<feature type="domain" description="Indole-3-glycerol phosphate synthase" evidence="11">
    <location>
        <begin position="4"/>
        <end position="253"/>
    </location>
</feature>
<dbReference type="Proteomes" id="UP000252254">
    <property type="component" value="Unassembled WGS sequence"/>
</dbReference>
<dbReference type="FunFam" id="3.20.20.70:FF:000024">
    <property type="entry name" value="Indole-3-glycerol phosphate synthase"/>
    <property type="match status" value="1"/>
</dbReference>
<dbReference type="SUPFAM" id="SSF51366">
    <property type="entry name" value="Ribulose-phoshate binding barrel"/>
    <property type="match status" value="1"/>
</dbReference>
<dbReference type="AlphaFoldDB" id="A0A366EDQ8"/>
<name>A0A366EDQ8_9BACI</name>
<organism evidence="12 13">
    <name type="scientific">Paraliobacillus ryukyuensis</name>
    <dbReference type="NCBI Taxonomy" id="200904"/>
    <lineage>
        <taxon>Bacteria</taxon>
        <taxon>Bacillati</taxon>
        <taxon>Bacillota</taxon>
        <taxon>Bacilli</taxon>
        <taxon>Bacillales</taxon>
        <taxon>Bacillaceae</taxon>
        <taxon>Paraliobacillus</taxon>
    </lineage>
</organism>
<dbReference type="STRING" id="200904.GCA_900168775_00484"/>
<keyword evidence="4 9" id="KW-0028">Amino-acid biosynthesis</keyword>
<evidence type="ECO:0000256" key="3">
    <source>
        <dbReference type="ARBA" id="ARBA00008737"/>
    </source>
</evidence>
<evidence type="ECO:0000256" key="10">
    <source>
        <dbReference type="SAM" id="Coils"/>
    </source>
</evidence>
<evidence type="ECO:0000256" key="4">
    <source>
        <dbReference type="ARBA" id="ARBA00022605"/>
    </source>
</evidence>
<dbReference type="InterPro" id="IPR013798">
    <property type="entry name" value="Indole-3-glycerol_P_synth_dom"/>
</dbReference>
<dbReference type="RefSeq" id="WP_113867162.1">
    <property type="nucleotide sequence ID" value="NZ_BAABQN010000002.1"/>
</dbReference>
<dbReference type="Gene3D" id="3.20.20.70">
    <property type="entry name" value="Aldolase class I"/>
    <property type="match status" value="1"/>
</dbReference>
<comment type="similarity">
    <text evidence="3 9">Belongs to the TrpC family.</text>
</comment>
<keyword evidence="8 9" id="KW-0456">Lyase</keyword>
<reference evidence="12 13" key="1">
    <citation type="submission" date="2018-06" db="EMBL/GenBank/DDBJ databases">
        <title>Genomic Encyclopedia of Type Strains, Phase IV (KMG-IV): sequencing the most valuable type-strain genomes for metagenomic binning, comparative biology and taxonomic classification.</title>
        <authorList>
            <person name="Goeker M."/>
        </authorList>
    </citation>
    <scope>NUCLEOTIDE SEQUENCE [LARGE SCALE GENOMIC DNA]</scope>
    <source>
        <strain evidence="12 13">DSM 15140</strain>
    </source>
</reference>
<keyword evidence="6 9" id="KW-0822">Tryptophan biosynthesis</keyword>
<dbReference type="CDD" id="cd00331">
    <property type="entry name" value="IGPS"/>
    <property type="match status" value="1"/>
</dbReference>
<dbReference type="UniPathway" id="UPA00035">
    <property type="reaction ID" value="UER00043"/>
</dbReference>
<dbReference type="Pfam" id="PF00218">
    <property type="entry name" value="IGPS"/>
    <property type="match status" value="1"/>
</dbReference>
<proteinExistence type="inferred from homology"/>
<gene>
    <name evidence="9" type="primary">trpC</name>
    <name evidence="12" type="ORF">DES48_102211</name>
</gene>
<comment type="caution">
    <text evidence="12">The sequence shown here is derived from an EMBL/GenBank/DDBJ whole genome shotgun (WGS) entry which is preliminary data.</text>
</comment>
<evidence type="ECO:0000256" key="7">
    <source>
        <dbReference type="ARBA" id="ARBA00023141"/>
    </source>
</evidence>
<keyword evidence="13" id="KW-1185">Reference proteome</keyword>
<dbReference type="PANTHER" id="PTHR22854:SF2">
    <property type="entry name" value="INDOLE-3-GLYCEROL-PHOSPHATE SYNTHASE"/>
    <property type="match status" value="1"/>
</dbReference>